<comment type="caution">
    <text evidence="3">The sequence shown here is derived from an EMBL/GenBank/DDBJ whole genome shotgun (WGS) entry which is preliminary data.</text>
</comment>
<name>A0A972GXB2_9BACL</name>
<dbReference type="InterPro" id="IPR058908">
    <property type="entry name" value="P29_C"/>
</dbReference>
<evidence type="ECO:0000313" key="3">
    <source>
        <dbReference type="EMBL" id="NOU95883.1"/>
    </source>
</evidence>
<dbReference type="Pfam" id="PF25841">
    <property type="entry name" value="Ulvan_lyase_C"/>
    <property type="match status" value="1"/>
</dbReference>
<dbReference type="InterPro" id="IPR058907">
    <property type="entry name" value="P29_N"/>
</dbReference>
<proteinExistence type="predicted"/>
<evidence type="ECO:0000259" key="1">
    <source>
        <dbReference type="Pfam" id="PF25840"/>
    </source>
</evidence>
<evidence type="ECO:0000313" key="4">
    <source>
        <dbReference type="Proteomes" id="UP000641588"/>
    </source>
</evidence>
<dbReference type="SUPFAM" id="SSF48208">
    <property type="entry name" value="Six-hairpin glycosidases"/>
    <property type="match status" value="1"/>
</dbReference>
<dbReference type="GO" id="GO:0005975">
    <property type="term" value="P:carbohydrate metabolic process"/>
    <property type="evidence" value="ECO:0007669"/>
    <property type="project" value="InterPro"/>
</dbReference>
<gene>
    <name evidence="3" type="ORF">GC093_22040</name>
</gene>
<reference evidence="3" key="1">
    <citation type="submission" date="2019-10" db="EMBL/GenBank/DDBJ databases">
        <title>Description of Paenibacillus glebae sp. nov.</title>
        <authorList>
            <person name="Carlier A."/>
            <person name="Qi S."/>
        </authorList>
    </citation>
    <scope>NUCLEOTIDE SEQUENCE</scope>
    <source>
        <strain evidence="3">LMG 31456</strain>
    </source>
</reference>
<dbReference type="InterPro" id="IPR008928">
    <property type="entry name" value="6-hairpin_glycosidase_sf"/>
</dbReference>
<keyword evidence="4" id="KW-1185">Reference proteome</keyword>
<dbReference type="EMBL" id="WHOD01000082">
    <property type="protein sequence ID" value="NOU95883.1"/>
    <property type="molecule type" value="Genomic_DNA"/>
</dbReference>
<protein>
    <submittedName>
        <fullName evidence="3">Uncharacterized protein</fullName>
    </submittedName>
</protein>
<dbReference type="RefSeq" id="WP_171654096.1">
    <property type="nucleotide sequence ID" value="NZ_WHOD01000082.1"/>
</dbReference>
<accession>A0A972GXB2</accession>
<feature type="domain" description="Broad-specificity ulvan lyase C-terminal" evidence="2">
    <location>
        <begin position="357"/>
        <end position="577"/>
    </location>
</feature>
<dbReference type="Proteomes" id="UP000641588">
    <property type="component" value="Unassembled WGS sequence"/>
</dbReference>
<sequence>MPYVKMKQLVEQFCNTVEHYQVEGLIDSWDGGILCPACKRIHGRCGDAIFPMYYNAVETGEERYKQSARKLVQFMQRNQLYDGSWLNDEPSVWKGTTVFQTLSLCHAYDFLQKSDEADEADELLGMIEKAARWIAWAFCEGGILHTNINYFITTAAVLQWCSQILNNPRYAQEAKKLMYESLEKVNKDGFITGEKKYLNRPHDNIDIGYNMDMSIGAMAEYYLLTGDLHVKEETLRVLKAHVQMIYPDGSMDNSFGSRGYKWTLYGSKTAHGCQMALMMLCDEESAFAEAAGRNVNYLASCVNEQGMVGYGPRHRDIFEKACIHTTFNRADALAVALVYGKQAQEKVQIPSDLKFGIKHYPSLNTYHVRTESFMATVTGFGANNAPTGGTISYLWHEKLGPVQIGSATTYERAEVFNMPEFPGEYKGTTTPRIEAVIKGTKYGSLYEYEAKIAPDIEQTALYAYGRLKPQEQPIPVDSRAQYSIHYRFFDNKVEKKYVFDIQFPMDRLSIIEPFVIQSNTSLSKGSKGIQMSTAGTTVIIEGEGSAFMLNEKQVEEKIAAVFPAVICTPMQWTMDNVLPGTYEFTVSILVV</sequence>
<feature type="domain" description="Broad-specificity ulvan lyase N-terminal" evidence="1">
    <location>
        <begin position="11"/>
        <end position="346"/>
    </location>
</feature>
<organism evidence="3 4">
    <name type="scientific">Paenibacillus foliorum</name>
    <dbReference type="NCBI Taxonomy" id="2654974"/>
    <lineage>
        <taxon>Bacteria</taxon>
        <taxon>Bacillati</taxon>
        <taxon>Bacillota</taxon>
        <taxon>Bacilli</taxon>
        <taxon>Bacillales</taxon>
        <taxon>Paenibacillaceae</taxon>
        <taxon>Paenibacillus</taxon>
    </lineage>
</organism>
<evidence type="ECO:0000259" key="2">
    <source>
        <dbReference type="Pfam" id="PF25841"/>
    </source>
</evidence>
<dbReference type="Pfam" id="PF25840">
    <property type="entry name" value="Ulvan_lyase_N"/>
    <property type="match status" value="1"/>
</dbReference>
<dbReference type="AlphaFoldDB" id="A0A972GXB2"/>